<dbReference type="PANTHER" id="PTHR30437:SF6">
    <property type="entry name" value="TRANSCRIPTION ELONGATION FACTOR GREB"/>
    <property type="match status" value="1"/>
</dbReference>
<dbReference type="InterPro" id="IPR018151">
    <property type="entry name" value="TF_GreA/GreB_CS"/>
</dbReference>
<evidence type="ECO:0000313" key="7">
    <source>
        <dbReference type="EMBL" id="GEM17443.1"/>
    </source>
</evidence>
<comment type="caution">
    <text evidence="7">The sequence shown here is derived from an EMBL/GenBank/DDBJ whole genome shotgun (WGS) entry which is preliminary data.</text>
</comment>
<dbReference type="InterPro" id="IPR036805">
    <property type="entry name" value="Tscrpt_elong_fac_GreA/B_N_sf"/>
</dbReference>
<evidence type="ECO:0000256" key="3">
    <source>
        <dbReference type="ARBA" id="ARBA00023163"/>
    </source>
</evidence>
<dbReference type="GO" id="GO:0003746">
    <property type="term" value="F:translation elongation factor activity"/>
    <property type="evidence" value="ECO:0007669"/>
    <property type="project" value="UniProtKB-KW"/>
</dbReference>
<dbReference type="HAMAP" id="MF_00930">
    <property type="entry name" value="GreB"/>
    <property type="match status" value="1"/>
</dbReference>
<evidence type="ECO:0000256" key="2">
    <source>
        <dbReference type="ARBA" id="ARBA00023125"/>
    </source>
</evidence>
<evidence type="ECO:0000313" key="8">
    <source>
        <dbReference type="Proteomes" id="UP000484858"/>
    </source>
</evidence>
<dbReference type="HAMAP" id="MF_00105">
    <property type="entry name" value="GreA_GreB"/>
    <property type="match status" value="1"/>
</dbReference>
<dbReference type="Gene3D" id="3.10.50.30">
    <property type="entry name" value="Transcription elongation factor, GreA/GreB, C-terminal domain"/>
    <property type="match status" value="1"/>
</dbReference>
<dbReference type="InterPro" id="IPR028624">
    <property type="entry name" value="Tscrpt_elong_fac_GreA/B"/>
</dbReference>
<evidence type="ECO:0000256" key="4">
    <source>
        <dbReference type="HAMAP-Rule" id="MF_00930"/>
    </source>
</evidence>
<dbReference type="InterPro" id="IPR022691">
    <property type="entry name" value="Tscrpt_elong_fac_GreA/B_N"/>
</dbReference>
<dbReference type="InterPro" id="IPR006358">
    <property type="entry name" value="Tscrpt_elong_fac_GreB"/>
</dbReference>
<dbReference type="GO" id="GO:0003677">
    <property type="term" value="F:DNA binding"/>
    <property type="evidence" value="ECO:0007669"/>
    <property type="project" value="UniProtKB-UniRule"/>
</dbReference>
<organism evidence="7 8">
    <name type="scientific">Gluconobacter oxydans NBRC 3293</name>
    <dbReference type="NCBI Taxonomy" id="1315969"/>
    <lineage>
        <taxon>Bacteria</taxon>
        <taxon>Pseudomonadati</taxon>
        <taxon>Pseudomonadota</taxon>
        <taxon>Alphaproteobacteria</taxon>
        <taxon>Acetobacterales</taxon>
        <taxon>Acetobacteraceae</taxon>
        <taxon>Gluconobacter</taxon>
    </lineage>
</organism>
<gene>
    <name evidence="4" type="primary">greB</name>
    <name evidence="7" type="ORF">NBRC3293_1940</name>
</gene>
<dbReference type="Pfam" id="PF03449">
    <property type="entry name" value="GreA_GreB_N"/>
    <property type="match status" value="1"/>
</dbReference>
<dbReference type="GO" id="GO:0006354">
    <property type="term" value="P:DNA-templated transcription elongation"/>
    <property type="evidence" value="ECO:0007669"/>
    <property type="project" value="TreeGrafter"/>
</dbReference>
<dbReference type="PIRSF" id="PIRSF006092">
    <property type="entry name" value="GreA_GreB"/>
    <property type="match status" value="1"/>
</dbReference>
<dbReference type="Gene3D" id="1.10.287.180">
    <property type="entry name" value="Transcription elongation factor, GreA/GreB, N-terminal domain"/>
    <property type="match status" value="1"/>
</dbReference>
<keyword evidence="1 4" id="KW-0805">Transcription regulation</keyword>
<dbReference type="FunFam" id="1.10.287.180:FF:000001">
    <property type="entry name" value="Transcription elongation factor GreA"/>
    <property type="match status" value="1"/>
</dbReference>
<evidence type="ECO:0000259" key="6">
    <source>
        <dbReference type="Pfam" id="PF03449"/>
    </source>
</evidence>
<comment type="similarity">
    <text evidence="4">Belongs to the GreA/GreB family. GreB subfamily.</text>
</comment>
<name>A0A829WWD3_GLUOY</name>
<sequence>MGQVGRMAEKTPLSHYLSPKGAAVMRAELKELAQKERPRIVEIVSWAAGNGDRSENADYQYGKRRLREIDRRMRFLGKRLENAVIVDPAAQTTRDRVFFGATVTYVDEDDIEHTVTILGVDESDMARGEVSLVSPVARALMRTRVGDVAMLQTPRGPVEIEILKIVYPVAVGAD</sequence>
<dbReference type="Proteomes" id="UP000484858">
    <property type="component" value="Unassembled WGS sequence"/>
</dbReference>
<keyword evidence="7" id="KW-0251">Elongation factor</keyword>
<dbReference type="NCBIfam" id="TIGR01461">
    <property type="entry name" value="greB"/>
    <property type="match status" value="1"/>
</dbReference>
<reference evidence="7 8" key="1">
    <citation type="submission" date="2013-04" db="EMBL/GenBank/DDBJ databases">
        <title>Gluconobacter oxydans NBRC 3293 whole genome sequence.</title>
        <authorList>
            <person name="Matsutani M."/>
            <person name="Yakushi T."/>
            <person name="Matsushita K."/>
        </authorList>
    </citation>
    <scope>NUCLEOTIDE SEQUENCE [LARGE SCALE GENOMIC DNA]</scope>
    <source>
        <strain evidence="7 8">NBRC 3293</strain>
    </source>
</reference>
<dbReference type="GO" id="GO:0070063">
    <property type="term" value="F:RNA polymerase binding"/>
    <property type="evidence" value="ECO:0007669"/>
    <property type="project" value="InterPro"/>
</dbReference>
<dbReference type="InterPro" id="IPR036953">
    <property type="entry name" value="GreA/GreB_C_sf"/>
</dbReference>
<dbReference type="InterPro" id="IPR023459">
    <property type="entry name" value="Tscrpt_elong_fac_GreA/B_fam"/>
</dbReference>
<keyword evidence="2 4" id="KW-0238">DNA-binding</keyword>
<dbReference type="InterPro" id="IPR001437">
    <property type="entry name" value="Tscrpt_elong_fac_GreA/B_C"/>
</dbReference>
<keyword evidence="3 4" id="KW-0804">Transcription</keyword>
<dbReference type="PANTHER" id="PTHR30437">
    <property type="entry name" value="TRANSCRIPTION ELONGATION FACTOR GREA"/>
    <property type="match status" value="1"/>
</dbReference>
<dbReference type="EMBL" id="BARJ01000010">
    <property type="protein sequence ID" value="GEM17443.1"/>
    <property type="molecule type" value="Genomic_DNA"/>
</dbReference>
<dbReference type="Pfam" id="PF01272">
    <property type="entry name" value="GreA_GreB"/>
    <property type="match status" value="1"/>
</dbReference>
<keyword evidence="7" id="KW-0648">Protein biosynthesis</keyword>
<dbReference type="NCBIfam" id="NF002506">
    <property type="entry name" value="PRK01885.1"/>
    <property type="match status" value="1"/>
</dbReference>
<feature type="domain" description="Transcription elongation factor GreA/GreB C-terminal" evidence="5">
    <location>
        <begin position="94"/>
        <end position="166"/>
    </location>
</feature>
<evidence type="ECO:0000256" key="1">
    <source>
        <dbReference type="ARBA" id="ARBA00023015"/>
    </source>
</evidence>
<dbReference type="SUPFAM" id="SSF54534">
    <property type="entry name" value="FKBP-like"/>
    <property type="match status" value="1"/>
</dbReference>
<accession>A0A829WWD3</accession>
<proteinExistence type="inferred from homology"/>
<comment type="function">
    <text evidence="4">Necessary for efficient RNA polymerase transcription elongation past template-encoded arresting sites. The arresting sites in DNA have the property of trapping a certain fraction of elongating RNA polymerases that pass through, resulting in locked ternary complexes. Cleavage of the nascent transcript by cleavage factors such as GreA or GreB allows the resumption of elongation from the new 3'terminus. GreB releases sequences of up to 9 nucleotides in length.</text>
</comment>
<dbReference type="FunFam" id="3.10.50.30:FF:000001">
    <property type="entry name" value="Transcription elongation factor GreA"/>
    <property type="match status" value="1"/>
</dbReference>
<dbReference type="PROSITE" id="PS00829">
    <property type="entry name" value="GREAB_1"/>
    <property type="match status" value="1"/>
</dbReference>
<evidence type="ECO:0000259" key="5">
    <source>
        <dbReference type="Pfam" id="PF01272"/>
    </source>
</evidence>
<dbReference type="SUPFAM" id="SSF46557">
    <property type="entry name" value="GreA transcript cleavage protein, N-terminal domain"/>
    <property type="match status" value="1"/>
</dbReference>
<dbReference type="AlphaFoldDB" id="A0A829WWD3"/>
<protein>
    <recommendedName>
        <fullName evidence="4">Transcription elongation factor GreB</fullName>
    </recommendedName>
    <alternativeName>
        <fullName evidence="4">Transcript cleavage factor GreB</fullName>
    </alternativeName>
</protein>
<feature type="domain" description="Transcription elongation factor GreA/GreB N-terminal" evidence="6">
    <location>
        <begin position="16"/>
        <end position="85"/>
    </location>
</feature>
<dbReference type="GO" id="GO:0032784">
    <property type="term" value="P:regulation of DNA-templated transcription elongation"/>
    <property type="evidence" value="ECO:0007669"/>
    <property type="project" value="UniProtKB-UniRule"/>
</dbReference>